<evidence type="ECO:0000313" key="3">
    <source>
        <dbReference type="Proteomes" id="UP001642464"/>
    </source>
</evidence>
<proteinExistence type="predicted"/>
<name>A0ABP0M5Y4_9DINO</name>
<reference evidence="2 3" key="1">
    <citation type="submission" date="2024-02" db="EMBL/GenBank/DDBJ databases">
        <authorList>
            <person name="Chen Y."/>
            <person name="Shah S."/>
            <person name="Dougan E. K."/>
            <person name="Thang M."/>
            <person name="Chan C."/>
        </authorList>
    </citation>
    <scope>NUCLEOTIDE SEQUENCE [LARGE SCALE GENOMIC DNA]</scope>
</reference>
<dbReference type="Gene3D" id="3.40.1350.140">
    <property type="entry name" value="MepB-like"/>
    <property type="match status" value="1"/>
</dbReference>
<comment type="caution">
    <text evidence="2">The sequence shown here is derived from an EMBL/GenBank/DDBJ whole genome shotgun (WGS) entry which is preliminary data.</text>
</comment>
<organism evidence="2 3">
    <name type="scientific">Durusdinium trenchii</name>
    <dbReference type="NCBI Taxonomy" id="1381693"/>
    <lineage>
        <taxon>Eukaryota</taxon>
        <taxon>Sar</taxon>
        <taxon>Alveolata</taxon>
        <taxon>Dinophyceae</taxon>
        <taxon>Suessiales</taxon>
        <taxon>Symbiodiniaceae</taxon>
        <taxon>Durusdinium</taxon>
    </lineage>
</organism>
<keyword evidence="3" id="KW-1185">Reference proteome</keyword>
<accession>A0ABP0M5Y4</accession>
<feature type="chain" id="PRO_5046770450" evidence="1">
    <location>
        <begin position="28"/>
        <end position="198"/>
    </location>
</feature>
<evidence type="ECO:0000313" key="2">
    <source>
        <dbReference type="EMBL" id="CAK9046890.1"/>
    </source>
</evidence>
<dbReference type="InterPro" id="IPR011235">
    <property type="entry name" value="MepB-like"/>
</dbReference>
<keyword evidence="1" id="KW-0732">Signal</keyword>
<protein>
    <submittedName>
        <fullName evidence="2">Uncharacterized protein</fullName>
    </submittedName>
</protein>
<feature type="signal peptide" evidence="1">
    <location>
        <begin position="1"/>
        <end position="27"/>
    </location>
</feature>
<dbReference type="InterPro" id="IPR038231">
    <property type="entry name" value="MepB-like_sf"/>
</dbReference>
<gene>
    <name evidence="2" type="ORF">SCF082_LOCUS26320</name>
</gene>
<dbReference type="Pfam" id="PF08877">
    <property type="entry name" value="MepB-like"/>
    <property type="match status" value="1"/>
</dbReference>
<dbReference type="Proteomes" id="UP001642464">
    <property type="component" value="Unassembled WGS sequence"/>
</dbReference>
<sequence length="198" mass="22093">MYMKNIFFLCLLAYFLFDFSSMSFSSAAFRRCRKLLESAGIEVGEPVVDVDPKNAAYDACSLRLGGKPCCYRTAKITPTKNGAFVTCWKRPGGKGPIVPFTPEDLHALLVAVEEGSKFGFFVFPAKDLLKQKILSKESGGEKGKLSFRVYAPWVATESKQAAATQTWQNPFFVESGKRGCESILQETFTESRKRPRVE</sequence>
<dbReference type="EMBL" id="CAXAMM010020001">
    <property type="protein sequence ID" value="CAK9046890.1"/>
    <property type="molecule type" value="Genomic_DNA"/>
</dbReference>
<evidence type="ECO:0000256" key="1">
    <source>
        <dbReference type="SAM" id="SignalP"/>
    </source>
</evidence>